<gene>
    <name evidence="1" type="ORF">PENNAL_c0709G05251</name>
</gene>
<organism evidence="1 2">
    <name type="scientific">Penicillium nalgiovense</name>
    <dbReference type="NCBI Taxonomy" id="60175"/>
    <lineage>
        <taxon>Eukaryota</taxon>
        <taxon>Fungi</taxon>
        <taxon>Dikarya</taxon>
        <taxon>Ascomycota</taxon>
        <taxon>Pezizomycotina</taxon>
        <taxon>Eurotiomycetes</taxon>
        <taxon>Eurotiomycetidae</taxon>
        <taxon>Eurotiales</taxon>
        <taxon>Aspergillaceae</taxon>
        <taxon>Penicillium</taxon>
    </lineage>
</organism>
<reference evidence="2" key="1">
    <citation type="journal article" date="2017" name="Nat. Microbiol.">
        <title>Global analysis of biosynthetic gene clusters reveals vast potential of secondary metabolite production in Penicillium species.</title>
        <authorList>
            <person name="Nielsen J.C."/>
            <person name="Grijseels S."/>
            <person name="Prigent S."/>
            <person name="Ji B."/>
            <person name="Dainat J."/>
            <person name="Nielsen K.F."/>
            <person name="Frisvad J.C."/>
            <person name="Workman M."/>
            <person name="Nielsen J."/>
        </authorList>
    </citation>
    <scope>NUCLEOTIDE SEQUENCE [LARGE SCALE GENOMIC DNA]</scope>
    <source>
        <strain evidence="2">IBT 13039</strain>
    </source>
</reference>
<dbReference type="EMBL" id="MOOB01000709">
    <property type="protein sequence ID" value="OQE42461.1"/>
    <property type="molecule type" value="Genomic_DNA"/>
</dbReference>
<accession>A0A1V6UVK6</accession>
<protein>
    <submittedName>
        <fullName evidence="1">Uncharacterized protein</fullName>
    </submittedName>
</protein>
<dbReference type="Proteomes" id="UP000191691">
    <property type="component" value="Unassembled WGS sequence"/>
</dbReference>
<keyword evidence="2" id="KW-1185">Reference proteome</keyword>
<evidence type="ECO:0000313" key="2">
    <source>
        <dbReference type="Proteomes" id="UP000191691"/>
    </source>
</evidence>
<sequence length="9" mass="1121">MRAAHRWHG</sequence>
<comment type="caution">
    <text evidence="1">The sequence shown here is derived from an EMBL/GenBank/DDBJ whole genome shotgun (WGS) entry which is preliminary data.</text>
</comment>
<name>A0A1V6UVK6_PENNA</name>
<proteinExistence type="predicted"/>
<evidence type="ECO:0000313" key="1">
    <source>
        <dbReference type="EMBL" id="OQE42461.1"/>
    </source>
</evidence>